<sequence>MEKEFEPACRRMEWLDPFYKAVWEKAFAEGIPISGTFELTPRCNFNCKMCYVHLKEKDIPKYGKELSAKEWLRIAEEAKEAGTTWLCITGGEPLMHPEFPEIWKGLSEMGFFLTLQTNASMITGEIQTLLEQYPPRQVKITLYGSNDEVYEAVCGVKKGFTRVNDGIHTLMSMGIPVTLVSTIIRQNAEDAEKMAFYAYVHRLPWDSTIGVRPSLRGADLDLNDVRFSEKLEENRKKNMEKRISKSSFLDPEKKPCTYCKDYRLGYWILWDGTVSFCSFLNESGISVRNVPFQKSWKLLLEYEETLEWPEECQTCEAAKICERCAERVRNRKSSVDGQESFCEQTKRLYKEICKE</sequence>
<evidence type="ECO:0000313" key="10">
    <source>
        <dbReference type="Proteomes" id="UP001145094"/>
    </source>
</evidence>
<dbReference type="InterPro" id="IPR017200">
    <property type="entry name" value="PqqE-like"/>
</dbReference>
<dbReference type="SUPFAM" id="SSF102114">
    <property type="entry name" value="Radical SAM enzymes"/>
    <property type="match status" value="1"/>
</dbReference>
<dbReference type="InterPro" id="IPR007197">
    <property type="entry name" value="rSAM"/>
</dbReference>
<reference evidence="9" key="1">
    <citation type="submission" date="2022-11" db="EMBL/GenBank/DDBJ databases">
        <title>Draft genome sequence of Sellimonas catena strain 18CBH55.</title>
        <authorList>
            <person name="Hisatomi A."/>
            <person name="Ohkuma M."/>
            <person name="Sakamoto M."/>
        </authorList>
    </citation>
    <scope>NUCLEOTIDE SEQUENCE</scope>
    <source>
        <strain evidence="9">18CBH55</strain>
    </source>
</reference>
<name>A0A9W6FH68_9FIRM</name>
<dbReference type="Pfam" id="PF04055">
    <property type="entry name" value="Radical_SAM"/>
    <property type="match status" value="1"/>
</dbReference>
<dbReference type="InterPro" id="IPR000385">
    <property type="entry name" value="MoaA_NifB_PqqE_Fe-S-bd_CS"/>
</dbReference>
<comment type="cofactor">
    <cofactor evidence="1">
        <name>[4Fe-4S] cluster</name>
        <dbReference type="ChEBI" id="CHEBI:49883"/>
    </cofactor>
</comment>
<evidence type="ECO:0000256" key="3">
    <source>
        <dbReference type="ARBA" id="ARBA00022691"/>
    </source>
</evidence>
<organism evidence="9 10">
    <name type="scientific">Sellimonas catena</name>
    <dbReference type="NCBI Taxonomy" id="2994035"/>
    <lineage>
        <taxon>Bacteria</taxon>
        <taxon>Bacillati</taxon>
        <taxon>Bacillota</taxon>
        <taxon>Clostridia</taxon>
        <taxon>Lachnospirales</taxon>
        <taxon>Lachnospiraceae</taxon>
        <taxon>Sellimonas</taxon>
    </lineage>
</organism>
<dbReference type="PANTHER" id="PTHR11228:SF7">
    <property type="entry name" value="PQQA PEPTIDE CYCLASE"/>
    <property type="match status" value="1"/>
</dbReference>
<dbReference type="AlphaFoldDB" id="A0A9W6FH68"/>
<dbReference type="PIRSF" id="PIRSF037420">
    <property type="entry name" value="PQQ_syn_pqqE"/>
    <property type="match status" value="1"/>
</dbReference>
<dbReference type="EMBL" id="BSCH01000036">
    <property type="protein sequence ID" value="GLG92089.1"/>
    <property type="molecule type" value="Genomic_DNA"/>
</dbReference>
<dbReference type="GO" id="GO:0016491">
    <property type="term" value="F:oxidoreductase activity"/>
    <property type="evidence" value="ECO:0007669"/>
    <property type="project" value="UniProtKB-KW"/>
</dbReference>
<dbReference type="GO" id="GO:0051539">
    <property type="term" value="F:4 iron, 4 sulfur cluster binding"/>
    <property type="evidence" value="ECO:0007669"/>
    <property type="project" value="UniProtKB-KW"/>
</dbReference>
<proteinExistence type="predicted"/>
<dbReference type="SFLD" id="SFLDS00029">
    <property type="entry name" value="Radical_SAM"/>
    <property type="match status" value="1"/>
</dbReference>
<protein>
    <submittedName>
        <fullName evidence="9">Radical SAM/SPASM domain-containing protein</fullName>
    </submittedName>
</protein>
<keyword evidence="6" id="KW-0408">Iron</keyword>
<dbReference type="PROSITE" id="PS01305">
    <property type="entry name" value="MOAA_NIFB_PQQE"/>
    <property type="match status" value="1"/>
</dbReference>
<dbReference type="InterPro" id="IPR058240">
    <property type="entry name" value="rSAM_sf"/>
</dbReference>
<evidence type="ECO:0000256" key="5">
    <source>
        <dbReference type="ARBA" id="ARBA00023002"/>
    </source>
</evidence>
<keyword evidence="3" id="KW-0949">S-adenosyl-L-methionine</keyword>
<reference evidence="9" key="3">
    <citation type="journal article" date="2023" name="Int. J. Syst. Evol. Microbiol.">
        <title>Sellimonas catena sp. nov., isolated from human faeces.</title>
        <authorList>
            <person name="Hisatomi A."/>
            <person name="Ohkuma M."/>
            <person name="Sakamoto M."/>
        </authorList>
    </citation>
    <scope>NUCLEOTIDE SEQUENCE</scope>
    <source>
        <strain evidence="9">18CBH55</strain>
    </source>
</reference>
<dbReference type="GO" id="GO:0046872">
    <property type="term" value="F:metal ion binding"/>
    <property type="evidence" value="ECO:0007669"/>
    <property type="project" value="UniProtKB-KW"/>
</dbReference>
<gene>
    <name evidence="9" type="ORF">Selli2_35160</name>
</gene>
<keyword evidence="4" id="KW-0479">Metal-binding</keyword>
<comment type="caution">
    <text evidence="9">The sequence shown here is derived from an EMBL/GenBank/DDBJ whole genome shotgun (WGS) entry which is preliminary data.</text>
</comment>
<dbReference type="CDD" id="cd01335">
    <property type="entry name" value="Radical_SAM"/>
    <property type="match status" value="1"/>
</dbReference>
<accession>A0A9W6FH68</accession>
<keyword evidence="7" id="KW-0411">Iron-sulfur</keyword>
<evidence type="ECO:0000259" key="8">
    <source>
        <dbReference type="PROSITE" id="PS51918"/>
    </source>
</evidence>
<evidence type="ECO:0000313" key="9">
    <source>
        <dbReference type="EMBL" id="GLG92089.1"/>
    </source>
</evidence>
<feature type="domain" description="Radical SAM core" evidence="8">
    <location>
        <begin position="29"/>
        <end position="246"/>
    </location>
</feature>
<dbReference type="RefSeq" id="WP_281845990.1">
    <property type="nucleotide sequence ID" value="NZ_BSCH01000036.1"/>
</dbReference>
<dbReference type="SFLD" id="SFLDG01386">
    <property type="entry name" value="main_SPASM_domain-containing"/>
    <property type="match status" value="1"/>
</dbReference>
<evidence type="ECO:0000256" key="1">
    <source>
        <dbReference type="ARBA" id="ARBA00001966"/>
    </source>
</evidence>
<evidence type="ECO:0000256" key="2">
    <source>
        <dbReference type="ARBA" id="ARBA00022485"/>
    </source>
</evidence>
<dbReference type="SFLD" id="SFLDG01067">
    <property type="entry name" value="SPASM/twitch_domain_containing"/>
    <property type="match status" value="1"/>
</dbReference>
<evidence type="ECO:0000256" key="6">
    <source>
        <dbReference type="ARBA" id="ARBA00023004"/>
    </source>
</evidence>
<dbReference type="InterPro" id="IPR050377">
    <property type="entry name" value="Radical_SAM_PqqE_MftC-like"/>
</dbReference>
<reference evidence="9" key="2">
    <citation type="submission" date="2022-11" db="EMBL/GenBank/DDBJ databases">
        <title>Draft genome sequence of Sellimonas catena strain 18CBH55.</title>
        <authorList>
            <person name="Atsushi H."/>
            <person name="Moriya O."/>
            <person name="Mitsuo S."/>
        </authorList>
    </citation>
    <scope>NUCLEOTIDE SEQUENCE</scope>
    <source>
        <strain evidence="9">18CBH55</strain>
    </source>
</reference>
<keyword evidence="5" id="KW-0560">Oxidoreductase</keyword>
<evidence type="ECO:0000256" key="4">
    <source>
        <dbReference type="ARBA" id="ARBA00022723"/>
    </source>
</evidence>
<dbReference type="PANTHER" id="PTHR11228">
    <property type="entry name" value="RADICAL SAM DOMAIN PROTEIN"/>
    <property type="match status" value="1"/>
</dbReference>
<dbReference type="Proteomes" id="UP001145094">
    <property type="component" value="Unassembled WGS sequence"/>
</dbReference>
<evidence type="ECO:0000256" key="7">
    <source>
        <dbReference type="ARBA" id="ARBA00023014"/>
    </source>
</evidence>
<dbReference type="PROSITE" id="PS51918">
    <property type="entry name" value="RADICAL_SAM"/>
    <property type="match status" value="1"/>
</dbReference>
<keyword evidence="2" id="KW-0004">4Fe-4S</keyword>
<dbReference type="InterPro" id="IPR013785">
    <property type="entry name" value="Aldolase_TIM"/>
</dbReference>
<dbReference type="Gene3D" id="3.20.20.70">
    <property type="entry name" value="Aldolase class I"/>
    <property type="match status" value="1"/>
</dbReference>